<dbReference type="InterPro" id="IPR035901">
    <property type="entry name" value="GIY-YIG_endonuc_sf"/>
</dbReference>
<sequence>LNRIIKTGKDKLNKDELSNVVYEINCADCNVSYVGQTKRQLNTRIKEHNGCVQQKKHLCNCCKILEYDWFIHLDPIRN</sequence>
<dbReference type="AlphaFoldDB" id="A0A151JBZ4"/>
<evidence type="ECO:0000313" key="2">
    <source>
        <dbReference type="EMBL" id="KYN22634.1"/>
    </source>
</evidence>
<feature type="domain" description="GIY-YIG" evidence="1">
    <location>
        <begin position="20"/>
        <end position="59"/>
    </location>
</feature>
<protein>
    <recommendedName>
        <fullName evidence="1">GIY-YIG domain-containing protein</fullName>
    </recommendedName>
</protein>
<name>A0A151JBZ4_9HYME</name>
<keyword evidence="3" id="KW-1185">Reference proteome</keyword>
<proteinExistence type="predicted"/>
<evidence type="ECO:0000259" key="1">
    <source>
        <dbReference type="Pfam" id="PF01541"/>
    </source>
</evidence>
<dbReference type="EMBL" id="KQ979099">
    <property type="protein sequence ID" value="KYN22634.1"/>
    <property type="molecule type" value="Genomic_DNA"/>
</dbReference>
<reference evidence="2 3" key="1">
    <citation type="submission" date="2015-09" db="EMBL/GenBank/DDBJ databases">
        <title>Trachymyrmex cornetzi WGS genome.</title>
        <authorList>
            <person name="Nygaard S."/>
            <person name="Hu H."/>
            <person name="Boomsma J."/>
            <person name="Zhang G."/>
        </authorList>
    </citation>
    <scope>NUCLEOTIDE SEQUENCE [LARGE SCALE GENOMIC DNA]</scope>
    <source>
        <strain evidence="2">Tcor2-1</strain>
        <tissue evidence="2">Whole body</tissue>
    </source>
</reference>
<accession>A0A151JBZ4</accession>
<organism evidence="2 3">
    <name type="scientific">Trachymyrmex cornetzi</name>
    <dbReference type="NCBI Taxonomy" id="471704"/>
    <lineage>
        <taxon>Eukaryota</taxon>
        <taxon>Metazoa</taxon>
        <taxon>Ecdysozoa</taxon>
        <taxon>Arthropoda</taxon>
        <taxon>Hexapoda</taxon>
        <taxon>Insecta</taxon>
        <taxon>Pterygota</taxon>
        <taxon>Neoptera</taxon>
        <taxon>Endopterygota</taxon>
        <taxon>Hymenoptera</taxon>
        <taxon>Apocrita</taxon>
        <taxon>Aculeata</taxon>
        <taxon>Formicoidea</taxon>
        <taxon>Formicidae</taxon>
        <taxon>Myrmicinae</taxon>
        <taxon>Trachymyrmex</taxon>
    </lineage>
</organism>
<evidence type="ECO:0000313" key="3">
    <source>
        <dbReference type="Proteomes" id="UP000078492"/>
    </source>
</evidence>
<feature type="non-terminal residue" evidence="2">
    <location>
        <position position="1"/>
    </location>
</feature>
<gene>
    <name evidence="2" type="ORF">ALC57_04963</name>
</gene>
<dbReference type="Gene3D" id="3.40.1440.10">
    <property type="entry name" value="GIY-YIG endonuclease"/>
    <property type="match status" value="1"/>
</dbReference>
<dbReference type="Pfam" id="PF01541">
    <property type="entry name" value="GIY-YIG"/>
    <property type="match status" value="1"/>
</dbReference>
<dbReference type="InterPro" id="IPR000305">
    <property type="entry name" value="GIY-YIG_endonuc"/>
</dbReference>
<dbReference type="Proteomes" id="UP000078492">
    <property type="component" value="Unassembled WGS sequence"/>
</dbReference>